<dbReference type="CDD" id="cd19542">
    <property type="entry name" value="CT_NRPS-like"/>
    <property type="match status" value="1"/>
</dbReference>
<sequence length="5214" mass="575448">MGSTTSAVWAWNEAVPEKVENCVHILVREQAKLRPDALAVDAHDGTWTYRELDEASDFLAQYLVQHVGIRAENVVPLCFEKSKWAVVGILGVLKAGAAIVFLDPSYPNSRIEYIISQTVSKVIICSPLQHHLFTVSGFPPKLLLSPEDLRQYTRYAVEVVPGNIAQPENLLYIIFTSGSTGQPKGCEIEHGAFLSGSLRHAELASIRHDTRILQLASFTFDVSMLEILTSLVHGACICIPDMSLMANGPAYLLNEYRITWTFMTPSLVKLMTPDMVPLLRTLALGGEPLSKVDVETWADHVQLINGYGPSECSVAAAGNTQMTVHTDPSNIGHPVGGVCWIVDADNHNILLPPNEIGELLIEGPILARGYFKDEERTAQAFITRPAWGVTDKRNQDRRLYKTGDLAKFLDDGSIHLLGRKDTQVKLRGFRIELGEIEHHIALQPDVYHQIVLLPKTGLFANHLVALVSLKGHLIERLDTDEALVNVHDEMHNEPIRRIVQTLREELAAKVPEYMVPEHWIVLEGFPLLLSGKLNRSLVSKWLSEADQDLYRLVLGLTNEPLHDAPEIDKQLCSAISRVLCLAQSSVVDSSHKSFFSIGGDSITAMQVVAKCRSLGLVLSVKDILRSKSLIDLSRCIKASALPKYMTEEKLDTPFELSPVQRMFFDLAPEQSHSVEETRFNQSFFLDVRSMVNTNAICEALERVVARHSMLRVRFHRDVDTRQWMQRIPSGSDNSFSFASYDLDVEEDAFQIMAETQASLSLRDGPVFAAILFKINGGDSRLFLVAHHVMVDLVSWRTIIRDLEESIVTGSITAEEPLPFQSWLALQAEHAQTIETSKVLPYSVPPADIDYWGMAGTPNVMGDTVEASFKLDHAMTQRLLEGKGHYAYRTEPIDVLLASLVYSFGQIFRDRQRPVIFRESHGREPWDDCIDISETVGWFTTMYPLLVDIKDGSGDLSILDVIKRAKDVRHSVPSNGRQYFASRYLTEDGIAKFGQHDHVEISFDYLGLYQQMERPDSILTMVPGYQALYHDIGAQAPRFSLVEVTAEVLQGQMQMLFFYNKNMAKKDLIESWIAGTNSCLVDAVDQLEKQLRELTLSDVPLLQLSYDELEVMVRSTLPGVGMHNLDQVESVYPASAMQNGLLLSQLRAGRAGAYEYNHVLRVTPRVPSATLDIQRMKDAWDRVVQRHTSLRTVFIRPAGISGLYHQIVVSSMKSQVDARECSEEDAVRVFESQDRVQFWEGEALHRLTICKVSPSLALCRLEINHAIIDGSSIATLLSDFVLAYDGLLDERPSFGFEDYIKYTLELPADTATEFWMGYLADVKPTIFPAMAFWEDAVATDWKLGAVRIDIGVDPSELSRFCDDKLVTWVNVFQLAWGLVLKQYTGIEDVCFGLLSSGRDAPLDGIQEGVGAFLTMLVSRMTLDQGTTLSVALQDVARNLVDSLPHQYFGLANIQHGLNLGNQLLFNTIISFHRDTDHDMHPGSGICIEAMEGHDPTEYVLSLDIGVSETKIDVSLQFWTDEITRPQAESIGATFAEAVKAVVTHPETDVAQVDLVGDRHIQQLRFINAANLEYVSECVHHAIERQALAAPDHEAICSSEGSWSYAEVDRLSNQLAHHLVSCNIGPEVIVPYCFPKSAYAIISMLAIIKAGGAAVALDPGHPVGRLRGLIQQCGSTVVLADPQTVHLFSDSPEIEHVLVINEAFFQSYIQPAGTPDVAVQPHNACFVVFTSGTTGQPKGIVLEHRNLRTCAATMGPVLGFGPETRALQFAAYIFDVSLQDILTTLIFGGTVCVISDEERMNDLSGGINLTRANWADLTATVSGMLHPADVPTLKRLNNGGEALNRDVIERWADHVELYNLYGPAETTVNQTASARLSKSSPASNIGPAYGTHVWIVDIRDHNWLVPPGCVGEILIEGPLIARGYLNDPEKTAVAFIEDPIWASQFPKGTSSSSRRFYKSGDLGIMNTDGSITIIGRRDAQVKINGQRVELEEVMYQAQRLLPQGYHVAVDATSIKETAHKKDIVAFVSIPSPGPCCQQRALLSLPLSVELRQIFTEVQHSLATVLPSYMMPSIWIPTTEIPYDTSGKLDRQKLRGLVATLASSQPTDSQYSLRTSECLELPTSRTEKILQELFGLSLDIERSQIGRRDDFFAVGGDSVGAMKLVTAARKQFGLILHVTDIFKHPTLRDLAAIIDDRNEANDNQLAPGSAAPFDLVDVSSALSEASVQCKVSAMDIEDIYPTSALQEDVENLEAYLALDKATVFGYGEPLLRLAVVRQTTNPAAYFVWTAHHATYDGWSMTALFKQVDDAFWGKPVMPSTPFKQFIGHIVRIDESAADDFWQETLDGRRSCPVSFPPTSQDNASSFPGKLATKIAVHAQAPDAIASGILDSTIKRAAWALTLASFSDSPDIIFAQTLSGRSVSMSGIEEVVGPTVATVPVRVRFPTKLSGVTVRSFLEKLQADAFDSMQFEQVGLQHIREVSIDARSAVDNISNLFVIQPNQHDGDVTFLGVEPLARHEDTFLEYYPLTVLCNLGDSGEYTVEALFDEDVISSEQTTRMLHQFQHMVQQLSMISNMDTPLDAIKLLNPHDLQDIRKWNTDLPMRVDACIPDLISENVSLRPDSEAVCAWDGQLSYREFDLVTSKLSRRLASLGVGRDVKVGLCFDKSIWNLVSMYAVMRTGGVCVPLLPTYPRGRIKDILEDIEASLVLVSPQHSSIFDGTVPNVLSVDQHLLDSLPSHMVRHLTASHHIKPHDAAFIVFTSGSTGRPKGVVIEHSGFCTMAHHQLGKLLLGPESRVLQFATHTFDICLFESFAPLVRGGCVCIPSEHQRMNNLVQAINELRVDWAIMVSTIAQNFYPEDVPSLKTLVLGGEPLRADIHARWASRVNLFNDYGPAECSILAVMTPSTSQTPPSMIGKGYGGRTWVVDKDDHNRLLPIGCVGELLIEGPILARGYLNNPQETATSYINDPLWASSLDASNLSSRFYKTGDLVRYVEDGNLIYLGRKDTQVKIRGLRVELGEIEHHVKISPLNTHKQAVEKVLLGDDVDKAALAAFVVPSAVDDSNANNAADRSEKLLSWSSDLECQLLELRQYLTKSLPAYMVPTLYIPLHDMPETQTNKIDRNALKRIGAALELEQIALYSLSSVDRPAAPSVKRAPSTKTEILLQGLWARLMNIDPEHIDAHDNFFANGGDSIKAMRLTSLARSHRVSLTVADIFKNPQLSQMALVATWLDDREETRINDPIKPFDLLSGSHSNREMAIKDAATQCSVSADAIRDMYPCTPLQEGLMELATQRQGAYTAQRVFRLHGDIDIGRFQGAWAHLVALQPILRTRIVLSSTSGEATQVVIDEDVTWQQEFALSDYLAADSSKPVYYGSPLARYALDAEHRHFIWTVHHALYDGYSSNMLMEQLEMLYRGSRIHPPVTHYNSFVRAVTSGVSADEMQAFWTELLAHGAPESFPHLPSATYQSCPDAEITMEINVEGHRRAGQPFMLSTLLRSAWAIVTARYMGCQHVAFAATNSGRNADLRGIDTIVGPTITTVPLHIDIVSHMKIADFLNGVQQLGIDMVPFEQAGVQRAFAMAGRKQNLRNLFVIHQTLVDESDKSRFIMDEVVDKTLLRGFHVYPVVVECNVIKDEKVHVELQFDKSVLAEPTARFVLEQFEHVVGQLLTPTLLTSGASLADIGLVPSAHIERMISWNDVVDTQDVEECVHDIFRRQANVRPDAEAVVSSWEGSLTYGQLDEMSDRLAVHLVEKGIRPESLVPMCFDKSIYTVVAMMATLKAGGACVHLGIKSPSSRLGDIIRQVDANVILTDMLNSHKFNGLLPEVEVITVDASLFAKLSGRHAASLLPCVSPANPAFVLFTSGSTGKPKGVVVEHGSLCTSSRAHGTNRKIGPDTRLFQFAAYTFDVSVADIFTTLQRGGCICVPSEDERINDISGSINRLSSNYAFLTPTVAGLVESSSVPGLRTLILGGELLTSDNIHRWAPRVDLIISYGMTECSIHCVDAVPLTINSHPANLGRPSGCHMWIVDENDHNKLAPLGAVGELVIEGRMVSRGYLNDKIKTDAAFITNPAWASGKTGSKVPRRMYKTGDLCRYSPAGEIFYVSRKDFQVKHHGQRIELGDIEHHTTADGRVHQAVVLLPKRGPLQKKLVAVLSLESSSKPLAPTKQLALVSSGLDKGIADLQVSAIRSYLATQVPDYMVPTVWIAVQALPLTPNNKLDRVTVLQWLEQVDDAGYQAIVGQGQDTEHGAAGSPATSQQKLLHDVLAQILGLPSIHMGRSFLDLGGDSIAAMQLRAKCRVAGLSLTVPDILTSRSMFDLASAAQLLHTGPTEPKDIIGVALPVTAWQQACLESPGLPPMVNAAKVTPTVRITVPNLLRAVEALVQHYSSFRTRFSRNTQGQWAQTITKGLSSTYYTFRAHSLSSLGELDLCSNLNNIQLNVETEPLFSVHLFHHENGERFDHTQVIVLRMHALVADAKSMSVLVDDLLSLLDGSIIPGTEEFSLASLLAETQEKIEHKFTGYSESALESRNTAAANHVSGGVIERTITLDKASTSLLMSDSNRALSTLPQDIVVTAVALAWREILNRYPSSIVVRDDSRPSSAVGQFSRLRQNPDIDCTDCIQVLAQVKDSRVGECIEKSLMRRASGSVEVMIDTICPVPAAASGQDHAHELICDTMSWGPHPKLRVTPTLENDRMMFKLTYNDETGDHGAFAHLIKTLEQYFPRLLATLSSAKTTPTLSDFPFLKLGYAQLEKLGTILDVAGISFSNVEAIVPCTPLQQRMLESQKRIPGSYQSDTAHRITSSGTNSVDVAHLQRAFVQVTARHEALRTVFLPSVARPGEHYQLVLNHYEPSVQLIHCEEADVINGSIVQEHHTVHHASMKPHVGLTLFQTESSLYTKLEISHALQDGASMRIIYQDLVCAYQDPEYFAAPSISPSPGFREYASWLETQQQNSSTESSHFWTQYLDAFIEKPCHIPRSQIDPAAGRGENVLLPIPIDTDPNVIFQICRLYKVTPSAFFQGAWATCLQAVTGLDEVMFAQVVADRDIADFQEVVGPLINMLACRVRATGSDLGADVMRRVHESFLETLPFQHGFIPSAAAMVRDSSASQLPWNSALSVEYVNDASGAGYYPNSAPSATPGSDDVLGFDNLWGSRAPEFDVVLGVLVGQKSVEVQLGYWDGVMDSSAMRNMANMYQRVVSRWLEGNGEGLMCEIRAVV</sequence>
<dbReference type="InterPro" id="IPR000873">
    <property type="entry name" value="AMP-dep_synth/lig_dom"/>
</dbReference>
<keyword evidence="1" id="KW-0596">Phosphopantetheine</keyword>
<feature type="domain" description="Carrier" evidence="4">
    <location>
        <begin position="562"/>
        <end position="640"/>
    </location>
</feature>
<dbReference type="Proteomes" id="UP001430848">
    <property type="component" value="Unassembled WGS sequence"/>
</dbReference>
<organism evidence="5 6">
    <name type="scientific">Diaporthe eres</name>
    <name type="common">Phomopsis oblonga</name>
    <dbReference type="NCBI Taxonomy" id="83184"/>
    <lineage>
        <taxon>Eukaryota</taxon>
        <taxon>Fungi</taxon>
        <taxon>Dikarya</taxon>
        <taxon>Ascomycota</taxon>
        <taxon>Pezizomycotina</taxon>
        <taxon>Sordariomycetes</taxon>
        <taxon>Sordariomycetidae</taxon>
        <taxon>Diaporthales</taxon>
        <taxon>Diaporthaceae</taxon>
        <taxon>Diaporthe</taxon>
        <taxon>Diaporthe eres species complex</taxon>
    </lineage>
</organism>
<dbReference type="SUPFAM" id="SSF52777">
    <property type="entry name" value="CoA-dependent acyltransferases"/>
    <property type="match status" value="11"/>
</dbReference>
<dbReference type="InterPro" id="IPR036736">
    <property type="entry name" value="ACP-like_sf"/>
</dbReference>
<dbReference type="InterPro" id="IPR023213">
    <property type="entry name" value="CAT-like_dom_sf"/>
</dbReference>
<dbReference type="EMBL" id="JAKNSF020000022">
    <property type="protein sequence ID" value="KAK7731582.1"/>
    <property type="molecule type" value="Genomic_DNA"/>
</dbReference>
<comment type="caution">
    <text evidence="5">The sequence shown here is derived from an EMBL/GenBank/DDBJ whole genome shotgun (WGS) entry which is preliminary data.</text>
</comment>
<accession>A0ABR1PB32</accession>
<dbReference type="Gene3D" id="3.40.50.12780">
    <property type="entry name" value="N-terminal domain of ligase-like"/>
    <property type="match status" value="4"/>
</dbReference>
<dbReference type="Gene3D" id="3.30.300.30">
    <property type="match status" value="4"/>
</dbReference>
<dbReference type="SUPFAM" id="SSF47336">
    <property type="entry name" value="ACP-like"/>
    <property type="match status" value="4"/>
</dbReference>
<dbReference type="InterPro" id="IPR045851">
    <property type="entry name" value="AMP-bd_C_sf"/>
</dbReference>
<keyword evidence="2" id="KW-0597">Phosphoprotein</keyword>
<keyword evidence="3" id="KW-0436">Ligase</keyword>
<dbReference type="InterPro" id="IPR009081">
    <property type="entry name" value="PP-bd_ACP"/>
</dbReference>
<dbReference type="PROSITE" id="PS50075">
    <property type="entry name" value="CARRIER"/>
    <property type="match status" value="4"/>
</dbReference>
<dbReference type="Pfam" id="PF00501">
    <property type="entry name" value="AMP-binding"/>
    <property type="match status" value="4"/>
</dbReference>
<dbReference type="CDD" id="cd19534">
    <property type="entry name" value="E_NRPS"/>
    <property type="match status" value="1"/>
</dbReference>
<dbReference type="CDD" id="cd05918">
    <property type="entry name" value="A_NRPS_SidN3_like"/>
    <property type="match status" value="4"/>
</dbReference>
<protein>
    <submittedName>
        <fullName evidence="5">NRPS</fullName>
    </submittedName>
</protein>
<dbReference type="CDD" id="cd19545">
    <property type="entry name" value="FUM14_C_NRPS-like"/>
    <property type="match status" value="2"/>
</dbReference>
<dbReference type="PANTHER" id="PTHR45527">
    <property type="entry name" value="NONRIBOSOMAL PEPTIDE SYNTHETASE"/>
    <property type="match status" value="1"/>
</dbReference>
<dbReference type="SMART" id="SM00823">
    <property type="entry name" value="PKS_PP"/>
    <property type="match status" value="3"/>
</dbReference>
<dbReference type="PROSITE" id="PS00455">
    <property type="entry name" value="AMP_BINDING"/>
    <property type="match status" value="4"/>
</dbReference>
<dbReference type="SMART" id="SM01294">
    <property type="entry name" value="PKS_PP_betabranch"/>
    <property type="match status" value="1"/>
</dbReference>
<dbReference type="SUPFAM" id="SSF56801">
    <property type="entry name" value="Acetyl-CoA synthetase-like"/>
    <property type="match status" value="4"/>
</dbReference>
<evidence type="ECO:0000313" key="5">
    <source>
        <dbReference type="EMBL" id="KAK7731582.1"/>
    </source>
</evidence>
<dbReference type="Pfam" id="PF00668">
    <property type="entry name" value="Condensation"/>
    <property type="match status" value="6"/>
</dbReference>
<dbReference type="InterPro" id="IPR042099">
    <property type="entry name" value="ANL_N_sf"/>
</dbReference>
<dbReference type="Gene3D" id="3.30.559.30">
    <property type="entry name" value="Nonribosomal peptide synthetase, condensation domain"/>
    <property type="match status" value="5"/>
</dbReference>
<feature type="domain" description="Carrier" evidence="4">
    <location>
        <begin position="3153"/>
        <end position="3229"/>
    </location>
</feature>
<feature type="domain" description="Carrier" evidence="4">
    <location>
        <begin position="2117"/>
        <end position="2195"/>
    </location>
</feature>
<dbReference type="InterPro" id="IPR001242">
    <property type="entry name" value="Condensation_dom"/>
</dbReference>
<keyword evidence="6" id="KW-1185">Reference proteome</keyword>
<gene>
    <name evidence="5" type="ORF">SLS63_005268</name>
</gene>
<name>A0ABR1PB32_DIAER</name>
<dbReference type="InterPro" id="IPR006162">
    <property type="entry name" value="Ppantetheine_attach_site"/>
</dbReference>
<feature type="domain" description="Carrier" evidence="4">
    <location>
        <begin position="4250"/>
        <end position="4324"/>
    </location>
</feature>
<evidence type="ECO:0000259" key="4">
    <source>
        <dbReference type="PROSITE" id="PS50075"/>
    </source>
</evidence>
<evidence type="ECO:0000313" key="6">
    <source>
        <dbReference type="Proteomes" id="UP001430848"/>
    </source>
</evidence>
<dbReference type="PROSITE" id="PS00012">
    <property type="entry name" value="PHOSPHOPANTETHEINE"/>
    <property type="match status" value="1"/>
</dbReference>
<dbReference type="PANTHER" id="PTHR45527:SF16">
    <property type="entry name" value="NONRIBOSOMAL PEPTIDE SYNTHASE ATNA-RELATED"/>
    <property type="match status" value="1"/>
</dbReference>
<dbReference type="InterPro" id="IPR010071">
    <property type="entry name" value="AA_adenyl_dom"/>
</dbReference>
<dbReference type="Pfam" id="PF00550">
    <property type="entry name" value="PP-binding"/>
    <property type="match status" value="4"/>
</dbReference>
<dbReference type="Gene3D" id="3.30.559.10">
    <property type="entry name" value="Chloramphenicol acetyltransferase-like domain"/>
    <property type="match status" value="6"/>
</dbReference>
<evidence type="ECO:0000256" key="3">
    <source>
        <dbReference type="ARBA" id="ARBA00022598"/>
    </source>
</evidence>
<proteinExistence type="predicted"/>
<dbReference type="InterPro" id="IPR020806">
    <property type="entry name" value="PKS_PP-bd"/>
</dbReference>
<dbReference type="Gene3D" id="1.10.1200.10">
    <property type="entry name" value="ACP-like"/>
    <property type="match status" value="4"/>
</dbReference>
<evidence type="ECO:0000256" key="2">
    <source>
        <dbReference type="ARBA" id="ARBA00022553"/>
    </source>
</evidence>
<dbReference type="NCBIfam" id="NF003417">
    <property type="entry name" value="PRK04813.1"/>
    <property type="match status" value="4"/>
</dbReference>
<reference evidence="5 6" key="1">
    <citation type="submission" date="2024-02" db="EMBL/GenBank/DDBJ databases">
        <title>De novo assembly and annotation of 12 fungi associated with fruit tree decline syndrome in Ontario, Canada.</title>
        <authorList>
            <person name="Sulman M."/>
            <person name="Ellouze W."/>
            <person name="Ilyukhin E."/>
        </authorList>
    </citation>
    <scope>NUCLEOTIDE SEQUENCE [LARGE SCALE GENOMIC DNA]</scope>
    <source>
        <strain evidence="5 6">M169</strain>
    </source>
</reference>
<dbReference type="InterPro" id="IPR020845">
    <property type="entry name" value="AMP-binding_CS"/>
</dbReference>
<dbReference type="NCBIfam" id="TIGR01733">
    <property type="entry name" value="AA-adenyl-dom"/>
    <property type="match status" value="4"/>
</dbReference>
<evidence type="ECO:0000256" key="1">
    <source>
        <dbReference type="ARBA" id="ARBA00022450"/>
    </source>
</evidence>